<feature type="region of interest" description="Disordered" evidence="1">
    <location>
        <begin position="1"/>
        <end position="48"/>
    </location>
</feature>
<evidence type="ECO:0000313" key="2">
    <source>
        <dbReference type="EMBL" id="OCT45699.1"/>
    </source>
</evidence>
<dbReference type="Proteomes" id="UP000094526">
    <property type="component" value="Unassembled WGS sequence"/>
</dbReference>
<feature type="compositionally biased region" description="Low complexity" evidence="1">
    <location>
        <begin position="31"/>
        <end position="41"/>
    </location>
</feature>
<evidence type="ECO:0000313" key="3">
    <source>
        <dbReference type="Proteomes" id="UP000094526"/>
    </source>
</evidence>
<dbReference type="SUPFAM" id="SSF52047">
    <property type="entry name" value="RNI-like"/>
    <property type="match status" value="1"/>
</dbReference>
<gene>
    <name evidence="2" type="ORF">CLCR_11233</name>
</gene>
<dbReference type="EMBL" id="LGRB01000019">
    <property type="protein sequence ID" value="OCT45699.1"/>
    <property type="molecule type" value="Genomic_DNA"/>
</dbReference>
<organism evidence="2 3">
    <name type="scientific">Cladophialophora carrionii</name>
    <dbReference type="NCBI Taxonomy" id="86049"/>
    <lineage>
        <taxon>Eukaryota</taxon>
        <taxon>Fungi</taxon>
        <taxon>Dikarya</taxon>
        <taxon>Ascomycota</taxon>
        <taxon>Pezizomycotina</taxon>
        <taxon>Eurotiomycetes</taxon>
        <taxon>Chaetothyriomycetidae</taxon>
        <taxon>Chaetothyriales</taxon>
        <taxon>Herpotrichiellaceae</taxon>
        <taxon>Cladophialophora</taxon>
    </lineage>
</organism>
<dbReference type="STRING" id="86049.A0A1C1CB58"/>
<dbReference type="VEuPathDB" id="FungiDB:CLCR_11233"/>
<protein>
    <submittedName>
        <fullName evidence="2">Uncharacterized protein</fullName>
    </submittedName>
</protein>
<keyword evidence="3" id="KW-1185">Reference proteome</keyword>
<name>A0A1C1CB58_9EURO</name>
<reference evidence="3" key="1">
    <citation type="submission" date="2015-07" db="EMBL/GenBank/DDBJ databases">
        <authorList>
            <person name="Teixeira M.M."/>
            <person name="Souza R.C."/>
            <person name="Almeida L.G."/>
            <person name="Vicente V.A."/>
            <person name="de Hoog S."/>
            <person name="Bocca A.L."/>
            <person name="de Almeida S.R."/>
            <person name="Vasconcelos A.T."/>
            <person name="Felipe M.S."/>
        </authorList>
    </citation>
    <scope>NUCLEOTIDE SEQUENCE [LARGE SCALE GENOMIC DNA]</scope>
    <source>
        <strain evidence="3">KSF</strain>
    </source>
</reference>
<dbReference type="InterPro" id="IPR032675">
    <property type="entry name" value="LRR_dom_sf"/>
</dbReference>
<dbReference type="AlphaFoldDB" id="A0A1C1CB58"/>
<accession>A0A1C1CB58</accession>
<comment type="caution">
    <text evidence="2">The sequence shown here is derived from an EMBL/GenBank/DDBJ whole genome shotgun (WGS) entry which is preliminary data.</text>
</comment>
<proteinExistence type="predicted"/>
<evidence type="ECO:0000256" key="1">
    <source>
        <dbReference type="SAM" id="MobiDB-lite"/>
    </source>
</evidence>
<dbReference type="OrthoDB" id="4161259at2759"/>
<dbReference type="VEuPathDB" id="FungiDB:G647_03596"/>
<sequence>MARGLSQEMRREERRAKRERRKARRRERAQHSQSLQQQSSKLSKETKVKAEEIGHHLDLVAAAGKEFCHKLEAFSCDKHAQGHDLTDAAITRLAMACPNLQTVKLTSTTKLTDESVLAFLTLCPGLHTLSIVGNYPTKGNITGKLAFAELRQNKALGKHLHTLKVVDQRVDEDDAMRLSRARKNLVVWRRYVIFHAGEVVLDYKDLSESESEDESADEGEYEYGDWLTFWDIQDALPEWERWHHW</sequence>
<feature type="compositionally biased region" description="Basic residues" evidence="1">
    <location>
        <begin position="17"/>
        <end position="28"/>
    </location>
</feature>
<dbReference type="Gene3D" id="3.80.10.10">
    <property type="entry name" value="Ribonuclease Inhibitor"/>
    <property type="match status" value="1"/>
</dbReference>